<comment type="subcellular location">
    <subcellularLocation>
        <location evidence="1">Endosome membrane</location>
        <topology evidence="1">Multi-pass membrane protein</topology>
    </subcellularLocation>
    <subcellularLocation>
        <location evidence="2">Golgi apparatus membrane</location>
        <topology evidence="2">Multi-pass membrane protein</topology>
    </subcellularLocation>
</comment>
<dbReference type="AlphaFoldDB" id="A0AAV5HNP7"/>
<feature type="transmembrane region" description="Helical" evidence="10">
    <location>
        <begin position="410"/>
        <end position="429"/>
    </location>
</feature>
<feature type="transmembrane region" description="Helical" evidence="10">
    <location>
        <begin position="533"/>
        <end position="558"/>
    </location>
</feature>
<comment type="similarity">
    <text evidence="3 10">Belongs to the nonaspanin (TM9SF) (TC 9.A.2) family.</text>
</comment>
<evidence type="ECO:0000313" key="12">
    <source>
        <dbReference type="Proteomes" id="UP001054252"/>
    </source>
</evidence>
<proteinExistence type="inferred from homology"/>
<accession>A0AAV5HNP7</accession>
<feature type="transmembrane region" description="Helical" evidence="10">
    <location>
        <begin position="279"/>
        <end position="301"/>
    </location>
</feature>
<gene>
    <name evidence="11" type="ORF">SLEP1_g1782</name>
</gene>
<evidence type="ECO:0000256" key="3">
    <source>
        <dbReference type="ARBA" id="ARBA00005227"/>
    </source>
</evidence>
<keyword evidence="8" id="KW-0333">Golgi apparatus</keyword>
<evidence type="ECO:0000256" key="9">
    <source>
        <dbReference type="ARBA" id="ARBA00023136"/>
    </source>
</evidence>
<evidence type="ECO:0000256" key="8">
    <source>
        <dbReference type="ARBA" id="ARBA00023034"/>
    </source>
</evidence>
<feature type="transmembrane region" description="Helical" evidence="10">
    <location>
        <begin position="570"/>
        <end position="589"/>
    </location>
</feature>
<sequence>MELRRTSNAVLITTVISVFLLLLVHRFDFFNLLDLNPREYSKEDLLEVKVKTLTSLTTQLPYPYYSLPYCLPPNLVNSTVNLGEILHGDPIQNSPYLFRMREPQTCNVVCRLTLDAKTAKEFKEKVENDYRVNMILDNLPLLVPIHISIWEPVFYRLGFHVGLKGSYDGGKEKKYFIYNHLAFTVKYHKDLQTDLSMIVGFEVKPFSVQHEYEGIWNEKTLLKTCDPNAKQTVMNSNSLQEVEEKKEIIFTYDVEFQESDTKWTSRWDVYVHRDNQLHWFSVISSLTIVLFLSGMIAMIILRTVYTDVSKYNELENKDKDEETGWKVVHRDVFWPPSNPDIFCVCVGSGVQLLGTIPVTLMLAILGIFSPSNRGGLRTTMLLIWVSMGYFAGYASTRLHKIFGGSEWKKIALWTALVFPSIILTIFFGLNMFMLSQTSPVAMLGGTMNVLVFLWLGISVPLAFIGGYFGFKKPAIEDPVVTKKVPRQIPEQSWYVNSFLLILVGGVFPFVIIFVEFFYALISTWFHEFYSISAFHILVFIVFFITCAEVTIVLCYVKLRSEDYLWWWRSYFTSGASALYLFLYATFFFFTKFGSTSMITGIRILYFGYMLIASLTFFVLSGTIGFYACFWFTRLIYSSPKID</sequence>
<evidence type="ECO:0000256" key="6">
    <source>
        <dbReference type="ARBA" id="ARBA00022753"/>
    </source>
</evidence>
<dbReference type="EMBL" id="BPVZ01000002">
    <property type="protein sequence ID" value="GKU87377.1"/>
    <property type="molecule type" value="Genomic_DNA"/>
</dbReference>
<name>A0AAV5HNP7_9ROSI</name>
<dbReference type="InterPro" id="IPR004240">
    <property type="entry name" value="EMP70"/>
</dbReference>
<keyword evidence="7 10" id="KW-1133">Transmembrane helix</keyword>
<dbReference type="GO" id="GO:0000139">
    <property type="term" value="C:Golgi membrane"/>
    <property type="evidence" value="ECO:0007669"/>
    <property type="project" value="UniProtKB-SubCell"/>
</dbReference>
<feature type="transmembrane region" description="Helical" evidence="10">
    <location>
        <begin position="609"/>
        <end position="631"/>
    </location>
</feature>
<keyword evidence="6" id="KW-0967">Endosome</keyword>
<dbReference type="PANTHER" id="PTHR10766">
    <property type="entry name" value="TRANSMEMBRANE 9 SUPERFAMILY PROTEIN"/>
    <property type="match status" value="1"/>
</dbReference>
<evidence type="ECO:0000256" key="1">
    <source>
        <dbReference type="ARBA" id="ARBA00004337"/>
    </source>
</evidence>
<dbReference type="Pfam" id="PF02990">
    <property type="entry name" value="EMP70"/>
    <property type="match status" value="1"/>
</dbReference>
<feature type="transmembrane region" description="Helical" evidence="10">
    <location>
        <begin position="341"/>
        <end position="368"/>
    </location>
</feature>
<keyword evidence="5" id="KW-0732">Signal</keyword>
<feature type="transmembrane region" description="Helical" evidence="10">
    <location>
        <begin position="491"/>
        <end position="521"/>
    </location>
</feature>
<dbReference type="GO" id="GO:0010008">
    <property type="term" value="C:endosome membrane"/>
    <property type="evidence" value="ECO:0007669"/>
    <property type="project" value="UniProtKB-SubCell"/>
</dbReference>
<organism evidence="11 12">
    <name type="scientific">Rubroshorea leprosula</name>
    <dbReference type="NCBI Taxonomy" id="152421"/>
    <lineage>
        <taxon>Eukaryota</taxon>
        <taxon>Viridiplantae</taxon>
        <taxon>Streptophyta</taxon>
        <taxon>Embryophyta</taxon>
        <taxon>Tracheophyta</taxon>
        <taxon>Spermatophyta</taxon>
        <taxon>Magnoliopsida</taxon>
        <taxon>eudicotyledons</taxon>
        <taxon>Gunneridae</taxon>
        <taxon>Pentapetalae</taxon>
        <taxon>rosids</taxon>
        <taxon>malvids</taxon>
        <taxon>Malvales</taxon>
        <taxon>Dipterocarpaceae</taxon>
        <taxon>Rubroshorea</taxon>
    </lineage>
</organism>
<keyword evidence="4 10" id="KW-0812">Transmembrane</keyword>
<feature type="transmembrane region" description="Helical" evidence="10">
    <location>
        <begin position="449"/>
        <end position="470"/>
    </location>
</feature>
<evidence type="ECO:0000256" key="5">
    <source>
        <dbReference type="ARBA" id="ARBA00022729"/>
    </source>
</evidence>
<evidence type="ECO:0000256" key="7">
    <source>
        <dbReference type="ARBA" id="ARBA00022989"/>
    </source>
</evidence>
<evidence type="ECO:0000256" key="10">
    <source>
        <dbReference type="RuleBase" id="RU363079"/>
    </source>
</evidence>
<dbReference type="PANTHER" id="PTHR10766:SF110">
    <property type="entry name" value="TRANSMEMBRANE 9 SUPERFAMILY MEMBER 8-RELATED"/>
    <property type="match status" value="1"/>
</dbReference>
<evidence type="ECO:0000256" key="2">
    <source>
        <dbReference type="ARBA" id="ARBA00004653"/>
    </source>
</evidence>
<reference evidence="11 12" key="1">
    <citation type="journal article" date="2021" name="Commun. Biol.">
        <title>The genome of Shorea leprosula (Dipterocarpaceae) highlights the ecological relevance of drought in aseasonal tropical rainforests.</title>
        <authorList>
            <person name="Ng K.K.S."/>
            <person name="Kobayashi M.J."/>
            <person name="Fawcett J.A."/>
            <person name="Hatakeyama M."/>
            <person name="Paape T."/>
            <person name="Ng C.H."/>
            <person name="Ang C.C."/>
            <person name="Tnah L.H."/>
            <person name="Lee C.T."/>
            <person name="Nishiyama T."/>
            <person name="Sese J."/>
            <person name="O'Brien M.J."/>
            <person name="Copetti D."/>
            <person name="Mohd Noor M.I."/>
            <person name="Ong R.C."/>
            <person name="Putra M."/>
            <person name="Sireger I.Z."/>
            <person name="Indrioko S."/>
            <person name="Kosugi Y."/>
            <person name="Izuno A."/>
            <person name="Isagi Y."/>
            <person name="Lee S.L."/>
            <person name="Shimizu K.K."/>
        </authorList>
    </citation>
    <scope>NUCLEOTIDE SEQUENCE [LARGE SCALE GENOMIC DNA]</scope>
    <source>
        <strain evidence="11">214</strain>
    </source>
</reference>
<feature type="transmembrane region" description="Helical" evidence="10">
    <location>
        <begin position="380"/>
        <end position="398"/>
    </location>
</feature>
<dbReference type="Proteomes" id="UP001054252">
    <property type="component" value="Unassembled WGS sequence"/>
</dbReference>
<evidence type="ECO:0000256" key="4">
    <source>
        <dbReference type="ARBA" id="ARBA00022692"/>
    </source>
</evidence>
<evidence type="ECO:0000313" key="11">
    <source>
        <dbReference type="EMBL" id="GKU87377.1"/>
    </source>
</evidence>
<keyword evidence="12" id="KW-1185">Reference proteome</keyword>
<protein>
    <recommendedName>
        <fullName evidence="10">Transmembrane 9 superfamily member</fullName>
    </recommendedName>
</protein>
<comment type="caution">
    <text evidence="11">The sequence shown here is derived from an EMBL/GenBank/DDBJ whole genome shotgun (WGS) entry which is preliminary data.</text>
</comment>
<dbReference type="GO" id="GO:0072657">
    <property type="term" value="P:protein localization to membrane"/>
    <property type="evidence" value="ECO:0007669"/>
    <property type="project" value="TreeGrafter"/>
</dbReference>
<keyword evidence="9 10" id="KW-0472">Membrane</keyword>